<feature type="region of interest" description="Disordered" evidence="1">
    <location>
        <begin position="233"/>
        <end position="260"/>
    </location>
</feature>
<keyword evidence="3" id="KW-1185">Reference proteome</keyword>
<feature type="region of interest" description="Disordered" evidence="1">
    <location>
        <begin position="1"/>
        <end position="66"/>
    </location>
</feature>
<evidence type="ECO:0000313" key="3">
    <source>
        <dbReference type="Proteomes" id="UP001341840"/>
    </source>
</evidence>
<accession>A0ABU6TFA1</accession>
<comment type="caution">
    <text evidence="2">The sequence shown here is derived from an EMBL/GenBank/DDBJ whole genome shotgun (WGS) entry which is preliminary data.</text>
</comment>
<feature type="compositionally biased region" description="Basic and acidic residues" evidence="1">
    <location>
        <begin position="44"/>
        <end position="59"/>
    </location>
</feature>
<protein>
    <submittedName>
        <fullName evidence="2">Uncharacterized protein</fullName>
    </submittedName>
</protein>
<dbReference type="Proteomes" id="UP001341840">
    <property type="component" value="Unassembled WGS sequence"/>
</dbReference>
<organism evidence="2 3">
    <name type="scientific">Stylosanthes scabra</name>
    <dbReference type="NCBI Taxonomy" id="79078"/>
    <lineage>
        <taxon>Eukaryota</taxon>
        <taxon>Viridiplantae</taxon>
        <taxon>Streptophyta</taxon>
        <taxon>Embryophyta</taxon>
        <taxon>Tracheophyta</taxon>
        <taxon>Spermatophyta</taxon>
        <taxon>Magnoliopsida</taxon>
        <taxon>eudicotyledons</taxon>
        <taxon>Gunneridae</taxon>
        <taxon>Pentapetalae</taxon>
        <taxon>rosids</taxon>
        <taxon>fabids</taxon>
        <taxon>Fabales</taxon>
        <taxon>Fabaceae</taxon>
        <taxon>Papilionoideae</taxon>
        <taxon>50 kb inversion clade</taxon>
        <taxon>dalbergioids sensu lato</taxon>
        <taxon>Dalbergieae</taxon>
        <taxon>Pterocarpus clade</taxon>
        <taxon>Stylosanthes</taxon>
    </lineage>
</organism>
<feature type="compositionally biased region" description="Low complexity" evidence="1">
    <location>
        <begin position="22"/>
        <end position="40"/>
    </location>
</feature>
<name>A0ABU6TFA1_9FABA</name>
<gene>
    <name evidence="2" type="ORF">PIB30_036206</name>
</gene>
<sequence length="260" mass="28507">MGAKKDKLGKKRTKRDTESDSESYQSSSTDLESESSSSSDSDADSGHDVHEEQPPQHEIRSKRKNDCAVVGSNEHLNITQLSVVVPDLGRDDSGNVAVEGPVVLPSQLSQKEKEVLQANSQQHKKTNDAEVEVPLIMENVVPKELQPEPLAIITCSPIQPEQPSKSPEVVVESVDAEVEVPAPVVKNVVHEEIQPEPLVIIIPLEPELTLRPWLQPEAESANEVITTVLLSMNQEGPSSRDGKQIQQPSRWKIGVSYGQQ</sequence>
<proteinExistence type="predicted"/>
<evidence type="ECO:0000256" key="1">
    <source>
        <dbReference type="SAM" id="MobiDB-lite"/>
    </source>
</evidence>
<dbReference type="EMBL" id="JASCZI010090797">
    <property type="protein sequence ID" value="MED6146618.1"/>
    <property type="molecule type" value="Genomic_DNA"/>
</dbReference>
<reference evidence="2 3" key="1">
    <citation type="journal article" date="2023" name="Plants (Basel)">
        <title>Bridging the Gap: Combining Genomics and Transcriptomics Approaches to Understand Stylosanthes scabra, an Orphan Legume from the Brazilian Caatinga.</title>
        <authorList>
            <person name="Ferreira-Neto J.R.C."/>
            <person name="da Silva M.D."/>
            <person name="Binneck E."/>
            <person name="de Melo N.F."/>
            <person name="da Silva R.H."/>
            <person name="de Melo A.L.T.M."/>
            <person name="Pandolfi V."/>
            <person name="Bustamante F.O."/>
            <person name="Brasileiro-Vidal A.C."/>
            <person name="Benko-Iseppon A.M."/>
        </authorList>
    </citation>
    <scope>NUCLEOTIDE SEQUENCE [LARGE SCALE GENOMIC DNA]</scope>
    <source>
        <tissue evidence="2">Leaves</tissue>
    </source>
</reference>
<evidence type="ECO:0000313" key="2">
    <source>
        <dbReference type="EMBL" id="MED6146618.1"/>
    </source>
</evidence>